<reference evidence="1 2" key="1">
    <citation type="submission" date="2019-03" db="EMBL/GenBank/DDBJ databases">
        <title>First draft genome of Liparis tanakae, snailfish: a comprehensive survey of snailfish specific genes.</title>
        <authorList>
            <person name="Kim W."/>
            <person name="Song I."/>
            <person name="Jeong J.-H."/>
            <person name="Kim D."/>
            <person name="Kim S."/>
            <person name="Ryu S."/>
            <person name="Song J.Y."/>
            <person name="Lee S.K."/>
        </authorList>
    </citation>
    <scope>NUCLEOTIDE SEQUENCE [LARGE SCALE GENOMIC DNA]</scope>
    <source>
        <tissue evidence="1">Muscle</tissue>
    </source>
</reference>
<dbReference type="EMBL" id="SRLO01000016">
    <property type="protein sequence ID" value="TNN86358.1"/>
    <property type="molecule type" value="Genomic_DNA"/>
</dbReference>
<accession>A0A4Z2J9K3</accession>
<comment type="caution">
    <text evidence="1">The sequence shown here is derived from an EMBL/GenBank/DDBJ whole genome shotgun (WGS) entry which is preliminary data.</text>
</comment>
<keyword evidence="2" id="KW-1185">Reference proteome</keyword>
<evidence type="ECO:0000313" key="1">
    <source>
        <dbReference type="EMBL" id="TNN86358.1"/>
    </source>
</evidence>
<sequence>MAFSSRLPLTVSSLSAAAEGLRVRPFRQIQPPSEFLASVAAVHVLLPGQRFDLWPVRATRSPLDELPKVKAG</sequence>
<dbReference type="AlphaFoldDB" id="A0A4Z2J9K3"/>
<name>A0A4Z2J9K3_9TELE</name>
<organism evidence="1 2">
    <name type="scientific">Liparis tanakae</name>
    <name type="common">Tanaka's snailfish</name>
    <dbReference type="NCBI Taxonomy" id="230148"/>
    <lineage>
        <taxon>Eukaryota</taxon>
        <taxon>Metazoa</taxon>
        <taxon>Chordata</taxon>
        <taxon>Craniata</taxon>
        <taxon>Vertebrata</taxon>
        <taxon>Euteleostomi</taxon>
        <taxon>Actinopterygii</taxon>
        <taxon>Neopterygii</taxon>
        <taxon>Teleostei</taxon>
        <taxon>Neoteleostei</taxon>
        <taxon>Acanthomorphata</taxon>
        <taxon>Eupercaria</taxon>
        <taxon>Perciformes</taxon>
        <taxon>Cottioidei</taxon>
        <taxon>Cottales</taxon>
        <taxon>Liparidae</taxon>
        <taxon>Liparis</taxon>
    </lineage>
</organism>
<gene>
    <name evidence="1" type="ORF">EYF80_003443</name>
</gene>
<evidence type="ECO:0000313" key="2">
    <source>
        <dbReference type="Proteomes" id="UP000314294"/>
    </source>
</evidence>
<dbReference type="Proteomes" id="UP000314294">
    <property type="component" value="Unassembled WGS sequence"/>
</dbReference>
<protein>
    <submittedName>
        <fullName evidence="1">Uncharacterized protein</fullName>
    </submittedName>
</protein>
<proteinExistence type="predicted"/>